<name>A0A640S333_9ACTN</name>
<protein>
    <recommendedName>
        <fullName evidence="3">TnsA-like heteromeric transposase endonuclease subunit</fullName>
    </recommendedName>
</protein>
<dbReference type="EMBL" id="BLIN01000003">
    <property type="protein sequence ID" value="GFE05559.1"/>
    <property type="molecule type" value="Genomic_DNA"/>
</dbReference>
<accession>A0A640S333</accession>
<evidence type="ECO:0000313" key="1">
    <source>
        <dbReference type="EMBL" id="GFE05559.1"/>
    </source>
</evidence>
<dbReference type="NCBIfam" id="NF033179">
    <property type="entry name" value="TnsA_like_Actin"/>
    <property type="match status" value="1"/>
</dbReference>
<reference evidence="1 2" key="1">
    <citation type="submission" date="2019-12" db="EMBL/GenBank/DDBJ databases">
        <title>Whole genome shotgun sequence of Streptomyces caniferus NBRC 15389.</title>
        <authorList>
            <person name="Ichikawa N."/>
            <person name="Kimura A."/>
            <person name="Kitahashi Y."/>
            <person name="Komaki H."/>
            <person name="Tamura T."/>
        </authorList>
    </citation>
    <scope>NUCLEOTIDE SEQUENCE [LARGE SCALE GENOMIC DNA]</scope>
    <source>
        <strain evidence="1 2">NBRC 15389</strain>
    </source>
</reference>
<dbReference type="Proteomes" id="UP000435837">
    <property type="component" value="Unassembled WGS sequence"/>
</dbReference>
<organism evidence="1 2">
    <name type="scientific">Streptomyces caniferus</name>
    <dbReference type="NCBI Taxonomy" id="285557"/>
    <lineage>
        <taxon>Bacteria</taxon>
        <taxon>Bacillati</taxon>
        <taxon>Actinomycetota</taxon>
        <taxon>Actinomycetes</taxon>
        <taxon>Kitasatosporales</taxon>
        <taxon>Streptomycetaceae</taxon>
        <taxon>Streptomyces</taxon>
    </lineage>
</organism>
<dbReference type="InterPro" id="IPR048000">
    <property type="entry name" value="TnsA-like"/>
</dbReference>
<evidence type="ECO:0000313" key="2">
    <source>
        <dbReference type="Proteomes" id="UP000435837"/>
    </source>
</evidence>
<comment type="caution">
    <text evidence="1">The sequence shown here is derived from an EMBL/GenBank/DDBJ whole genome shotgun (WGS) entry which is preliminary data.</text>
</comment>
<proteinExistence type="predicted"/>
<sequence length="246" mass="26863">MHPRHVNVRFVGPDGVVVQLPWRTTAGELRPVDYPVVRGFPVRRGRRLAPGWWWSATTGRLVGYGSAAMRDAVMLLDRDPQVVGMACRPVEFVWEEGGRVVTHAPDLAVALADGTMHLVDCLGRGGASGRLAGRARVVEACAREVGWEHRFAAAADPVVTANVRWLSGYRHPRCSVGISPTRLRRAFPAPTALGAGALRLGDPIATLPAVYHQLWHGLLSMDWARPLNEETLVTARPAGRRRGAEQ</sequence>
<dbReference type="AlphaFoldDB" id="A0A640S333"/>
<gene>
    <name evidence="1" type="ORF">Scani_18270</name>
</gene>
<evidence type="ECO:0008006" key="3">
    <source>
        <dbReference type="Google" id="ProtNLM"/>
    </source>
</evidence>